<dbReference type="PROSITE" id="PS50071">
    <property type="entry name" value="HOMEOBOX_2"/>
    <property type="match status" value="1"/>
</dbReference>
<evidence type="ECO:0000256" key="12">
    <source>
        <dbReference type="RuleBase" id="RU000682"/>
    </source>
</evidence>
<dbReference type="InterPro" id="IPR017970">
    <property type="entry name" value="Homeobox_CS"/>
</dbReference>
<dbReference type="GeneID" id="108266147"/>
<dbReference type="CDD" id="cd00086">
    <property type="entry name" value="homeodomain"/>
    <property type="match status" value="1"/>
</dbReference>
<feature type="region of interest" description="Disordered" evidence="13">
    <location>
        <begin position="111"/>
        <end position="143"/>
    </location>
</feature>
<keyword evidence="5 10" id="KW-0805">Transcription regulation</keyword>
<accession>A0A2D0R277</accession>
<sequence>MSTSSTLSNYYVDSIMGHEAEDVYGARYVQSPLSAAARPSGVGENADFSSCSFAPKTAVFPTSWSSVHPPSTATVSGIYHPYVHQSHIACADNRYVRSWVDPISSHISFSGFHSSSRQCGTKAETLPPKRTESSAFGPDTPAAPDYSCSALAERVQKANKDTADNDISNQSEPKDEKHQQQQLDPSNPAANWIHARSTRKKRCPYTKYQTLELEKEFLYNMYLTRDRRYEVARILNLTERQVKIWFQNRRMKMKKMNRERGSQEPQ</sequence>
<evidence type="ECO:0000256" key="4">
    <source>
        <dbReference type="ARBA" id="ARBA00022473"/>
    </source>
</evidence>
<keyword evidence="7 11" id="KW-0371">Homeobox</keyword>
<organism evidence="15 16">
    <name type="scientific">Ictalurus punctatus</name>
    <name type="common">Channel catfish</name>
    <name type="synonym">Silurus punctatus</name>
    <dbReference type="NCBI Taxonomy" id="7998"/>
    <lineage>
        <taxon>Eukaryota</taxon>
        <taxon>Metazoa</taxon>
        <taxon>Chordata</taxon>
        <taxon>Craniata</taxon>
        <taxon>Vertebrata</taxon>
        <taxon>Euteleostomi</taxon>
        <taxon>Actinopterygii</taxon>
        <taxon>Neopterygii</taxon>
        <taxon>Teleostei</taxon>
        <taxon>Ostariophysi</taxon>
        <taxon>Siluriformes</taxon>
        <taxon>Ictaluridae</taxon>
        <taxon>Ictalurus</taxon>
    </lineage>
</organism>
<dbReference type="PANTHER" id="PTHR45970:SF4">
    <property type="entry name" value="HOMEOBOX PROTEIN HOX-D9"/>
    <property type="match status" value="1"/>
</dbReference>
<dbReference type="Proteomes" id="UP000221080">
    <property type="component" value="Chromosome 6"/>
</dbReference>
<keyword evidence="4 10" id="KW-0217">Developmental protein</keyword>
<keyword evidence="15" id="KW-1185">Reference proteome</keyword>
<dbReference type="Pfam" id="PF00046">
    <property type="entry name" value="Homeodomain"/>
    <property type="match status" value="1"/>
</dbReference>
<dbReference type="CTD" id="30350"/>
<dbReference type="AlphaFoldDB" id="A0A2D0R277"/>
<dbReference type="Gene3D" id="1.10.10.60">
    <property type="entry name" value="Homeodomain-like"/>
    <property type="match status" value="1"/>
</dbReference>
<dbReference type="GO" id="GO:0006351">
    <property type="term" value="P:DNA-templated transcription"/>
    <property type="evidence" value="ECO:0007669"/>
    <property type="project" value="InterPro"/>
</dbReference>
<comment type="similarity">
    <text evidence="3 10">Belongs to the Abd-B homeobox family.</text>
</comment>
<evidence type="ECO:0000256" key="13">
    <source>
        <dbReference type="SAM" id="MobiDB-lite"/>
    </source>
</evidence>
<comment type="function">
    <text evidence="1 10">Sequence-specific transcription factor which is part of a developmental regulatory system that provides cells with specific positional identities on the anterior-posterior axis.</text>
</comment>
<comment type="subcellular location">
    <subcellularLocation>
        <location evidence="2 10 11 12">Nucleus</location>
    </subcellularLocation>
</comment>
<proteinExistence type="inferred from homology"/>
<dbReference type="PRINTS" id="PR00024">
    <property type="entry name" value="HOMEOBOX"/>
</dbReference>
<evidence type="ECO:0000313" key="16">
    <source>
        <dbReference type="RefSeq" id="XP_017324674.1"/>
    </source>
</evidence>
<dbReference type="Pfam" id="PF04617">
    <property type="entry name" value="Hox9_act"/>
    <property type="match status" value="1"/>
</dbReference>
<name>A0A2D0R277_ICTPU</name>
<dbReference type="STRING" id="7998.ENSIPUP00000029408"/>
<dbReference type="KEGG" id="ipu:108266147"/>
<protein>
    <recommendedName>
        <fullName evidence="10">Homeobox protein</fullName>
    </recommendedName>
</protein>
<dbReference type="GO" id="GO:0000981">
    <property type="term" value="F:DNA-binding transcription factor activity, RNA polymerase II-specific"/>
    <property type="evidence" value="ECO:0007669"/>
    <property type="project" value="UniProtKB-UniRule"/>
</dbReference>
<evidence type="ECO:0000256" key="5">
    <source>
        <dbReference type="ARBA" id="ARBA00023015"/>
    </source>
</evidence>
<dbReference type="OMA" id="MRSWMEP"/>
<keyword evidence="6 10" id="KW-0238">DNA-binding</keyword>
<dbReference type="SMART" id="SM00389">
    <property type="entry name" value="HOX"/>
    <property type="match status" value="1"/>
</dbReference>
<evidence type="ECO:0000256" key="8">
    <source>
        <dbReference type="ARBA" id="ARBA00023163"/>
    </source>
</evidence>
<dbReference type="PROSITE" id="PS00027">
    <property type="entry name" value="HOMEOBOX_1"/>
    <property type="match status" value="1"/>
</dbReference>
<evidence type="ECO:0000259" key="14">
    <source>
        <dbReference type="PROSITE" id="PS50071"/>
    </source>
</evidence>
<dbReference type="GO" id="GO:0000978">
    <property type="term" value="F:RNA polymerase II cis-regulatory region sequence-specific DNA binding"/>
    <property type="evidence" value="ECO:0007669"/>
    <property type="project" value="TreeGrafter"/>
</dbReference>
<dbReference type="FunFam" id="1.10.10.60:FF:000018">
    <property type="entry name" value="Homeobox A10"/>
    <property type="match status" value="1"/>
</dbReference>
<feature type="DNA-binding region" description="Homeobox" evidence="11">
    <location>
        <begin position="198"/>
        <end position="257"/>
    </location>
</feature>
<evidence type="ECO:0000256" key="11">
    <source>
        <dbReference type="PROSITE-ProRule" id="PRU00108"/>
    </source>
</evidence>
<dbReference type="GO" id="GO:0009952">
    <property type="term" value="P:anterior/posterior pattern specification"/>
    <property type="evidence" value="ECO:0007669"/>
    <property type="project" value="TreeGrafter"/>
</dbReference>
<feature type="compositionally biased region" description="Polar residues" evidence="13">
    <location>
        <begin position="180"/>
        <end position="189"/>
    </location>
</feature>
<dbReference type="InterPro" id="IPR006711">
    <property type="entry name" value="Hox9_activation_N"/>
</dbReference>
<dbReference type="SUPFAM" id="SSF46689">
    <property type="entry name" value="Homeodomain-like"/>
    <property type="match status" value="1"/>
</dbReference>
<evidence type="ECO:0000256" key="2">
    <source>
        <dbReference type="ARBA" id="ARBA00004123"/>
    </source>
</evidence>
<dbReference type="InterPro" id="IPR009057">
    <property type="entry name" value="Homeodomain-like_sf"/>
</dbReference>
<dbReference type="OrthoDB" id="6159439at2759"/>
<dbReference type="InterPro" id="IPR020479">
    <property type="entry name" value="HD_metazoa"/>
</dbReference>
<evidence type="ECO:0000256" key="9">
    <source>
        <dbReference type="ARBA" id="ARBA00023242"/>
    </source>
</evidence>
<feature type="domain" description="Homeobox" evidence="14">
    <location>
        <begin position="196"/>
        <end position="256"/>
    </location>
</feature>
<dbReference type="GO" id="GO:0048704">
    <property type="term" value="P:embryonic skeletal system morphogenesis"/>
    <property type="evidence" value="ECO:0007669"/>
    <property type="project" value="TreeGrafter"/>
</dbReference>
<dbReference type="InterPro" id="IPR001356">
    <property type="entry name" value="HD"/>
</dbReference>
<evidence type="ECO:0000256" key="6">
    <source>
        <dbReference type="ARBA" id="ARBA00023125"/>
    </source>
</evidence>
<dbReference type="GO" id="GO:0005634">
    <property type="term" value="C:nucleus"/>
    <property type="evidence" value="ECO:0007669"/>
    <property type="project" value="UniProtKB-SubCell"/>
</dbReference>
<evidence type="ECO:0000256" key="3">
    <source>
        <dbReference type="ARBA" id="ARBA00006317"/>
    </source>
</evidence>
<reference evidence="15" key="1">
    <citation type="journal article" date="2016" name="Nat. Commun.">
        <title>The channel catfish genome sequence provides insights into the evolution of scale formation in teleosts.</title>
        <authorList>
            <person name="Liu Z."/>
            <person name="Liu S."/>
            <person name="Yao J."/>
            <person name="Bao L."/>
            <person name="Zhang J."/>
            <person name="Li Y."/>
            <person name="Jiang C."/>
            <person name="Sun L."/>
            <person name="Wang R."/>
            <person name="Zhang Y."/>
            <person name="Zhou T."/>
            <person name="Zeng Q."/>
            <person name="Fu Q."/>
            <person name="Gao S."/>
            <person name="Li N."/>
            <person name="Koren S."/>
            <person name="Jiang Y."/>
            <person name="Zimin A."/>
            <person name="Xu P."/>
            <person name="Phillippy A.M."/>
            <person name="Geng X."/>
            <person name="Song L."/>
            <person name="Sun F."/>
            <person name="Li C."/>
            <person name="Wang X."/>
            <person name="Chen A."/>
            <person name="Jin Y."/>
            <person name="Yuan Z."/>
            <person name="Yang Y."/>
            <person name="Tan S."/>
            <person name="Peatman E."/>
            <person name="Lu J."/>
            <person name="Qin Z."/>
            <person name="Dunham R."/>
            <person name="Li Z."/>
            <person name="Sonstegard T."/>
            <person name="Feng J."/>
            <person name="Danzmann R.G."/>
            <person name="Schroeder S."/>
            <person name="Scheffler B."/>
            <person name="Duke M.V."/>
            <person name="Ballard L."/>
            <person name="Kucuktas H."/>
            <person name="Kaltenboeck L."/>
            <person name="Liu H."/>
            <person name="Armbruster J."/>
            <person name="Xie Y."/>
            <person name="Kirby M.L."/>
            <person name="Tian Y."/>
            <person name="Flanagan M.E."/>
            <person name="Mu W."/>
            <person name="Waldbieser G.C."/>
        </authorList>
    </citation>
    <scope>NUCLEOTIDE SEQUENCE [LARGE SCALE GENOMIC DNA]</scope>
    <source>
        <strain evidence="15">SDA103</strain>
    </source>
</reference>
<evidence type="ECO:0000256" key="1">
    <source>
        <dbReference type="ARBA" id="ARBA00003263"/>
    </source>
</evidence>
<gene>
    <name evidence="16" type="primary">hoxd9a</name>
</gene>
<evidence type="ECO:0000313" key="15">
    <source>
        <dbReference type="Proteomes" id="UP000221080"/>
    </source>
</evidence>
<dbReference type="GO" id="GO:0009954">
    <property type="term" value="P:proximal/distal pattern formation"/>
    <property type="evidence" value="ECO:0007669"/>
    <property type="project" value="TreeGrafter"/>
</dbReference>
<keyword evidence="9 10" id="KW-0539">Nucleus</keyword>
<evidence type="ECO:0000256" key="10">
    <source>
        <dbReference type="PIRNR" id="PIRNR037109"/>
    </source>
</evidence>
<dbReference type="InterPro" id="IPR017112">
    <property type="entry name" value="HXA9/HXB9/HXC9"/>
</dbReference>
<keyword evidence="8 10" id="KW-0804">Transcription</keyword>
<reference evidence="16" key="2">
    <citation type="submission" date="2025-08" db="UniProtKB">
        <authorList>
            <consortium name="RefSeq"/>
        </authorList>
    </citation>
    <scope>IDENTIFICATION</scope>
    <source>
        <tissue evidence="16">Blood</tissue>
    </source>
</reference>
<feature type="region of interest" description="Disordered" evidence="13">
    <location>
        <begin position="155"/>
        <end position="195"/>
    </location>
</feature>
<dbReference type="PIRSF" id="PIRSF037109">
    <property type="entry name" value="Homeobox_Hox9"/>
    <property type="match status" value="1"/>
</dbReference>
<dbReference type="RefSeq" id="XP_017324674.1">
    <property type="nucleotide sequence ID" value="XM_017469185.3"/>
</dbReference>
<evidence type="ECO:0000256" key="7">
    <source>
        <dbReference type="ARBA" id="ARBA00023155"/>
    </source>
</evidence>
<dbReference type="PANTHER" id="PTHR45970">
    <property type="entry name" value="AGAP004664-PA"/>
    <property type="match status" value="1"/>
</dbReference>